<organism evidence="1 2">
    <name type="scientific">Mucuna pruriens</name>
    <name type="common">Velvet bean</name>
    <name type="synonym">Dolichos pruriens</name>
    <dbReference type="NCBI Taxonomy" id="157652"/>
    <lineage>
        <taxon>Eukaryota</taxon>
        <taxon>Viridiplantae</taxon>
        <taxon>Streptophyta</taxon>
        <taxon>Embryophyta</taxon>
        <taxon>Tracheophyta</taxon>
        <taxon>Spermatophyta</taxon>
        <taxon>Magnoliopsida</taxon>
        <taxon>eudicotyledons</taxon>
        <taxon>Gunneridae</taxon>
        <taxon>Pentapetalae</taxon>
        <taxon>rosids</taxon>
        <taxon>fabids</taxon>
        <taxon>Fabales</taxon>
        <taxon>Fabaceae</taxon>
        <taxon>Papilionoideae</taxon>
        <taxon>50 kb inversion clade</taxon>
        <taxon>NPAAA clade</taxon>
        <taxon>indigoferoid/millettioid clade</taxon>
        <taxon>Phaseoleae</taxon>
        <taxon>Mucuna</taxon>
    </lineage>
</organism>
<proteinExistence type="predicted"/>
<dbReference type="Gene3D" id="3.30.420.10">
    <property type="entry name" value="Ribonuclease H-like superfamily/Ribonuclease H"/>
    <property type="match status" value="1"/>
</dbReference>
<reference evidence="1" key="1">
    <citation type="submission" date="2018-05" db="EMBL/GenBank/DDBJ databases">
        <title>Draft genome of Mucuna pruriens seed.</title>
        <authorList>
            <person name="Nnadi N.E."/>
            <person name="Vos R."/>
            <person name="Hasami M.H."/>
            <person name="Devisetty U.K."/>
            <person name="Aguiy J.C."/>
        </authorList>
    </citation>
    <scope>NUCLEOTIDE SEQUENCE [LARGE SCALE GENOMIC DNA]</scope>
    <source>
        <strain evidence="1">JCA_2017</strain>
    </source>
</reference>
<evidence type="ECO:0000313" key="1">
    <source>
        <dbReference type="EMBL" id="RDX92624.1"/>
    </source>
</evidence>
<name>A0A371GQ37_MUCPR</name>
<evidence type="ECO:0000313" key="2">
    <source>
        <dbReference type="Proteomes" id="UP000257109"/>
    </source>
</evidence>
<dbReference type="Proteomes" id="UP000257109">
    <property type="component" value="Unassembled WGS sequence"/>
</dbReference>
<comment type="caution">
    <text evidence="1">The sequence shown here is derived from an EMBL/GenBank/DDBJ whole genome shotgun (WGS) entry which is preliminary data.</text>
</comment>
<dbReference type="GO" id="GO:0003676">
    <property type="term" value="F:nucleic acid binding"/>
    <property type="evidence" value="ECO:0007669"/>
    <property type="project" value="InterPro"/>
</dbReference>
<sequence>MNLECFGFFFYFDSCVNCIKGKLATKGRKIGVIGSEKVLLEVKRSIIHVTMGCFRYFITFIDDFSRDEFYGKYNETGRNPKPFARFLHDYGTETQYTMPNMPQQNEVGERQNRTHMDMVRCILSHSILLEFLWGNAL</sequence>
<dbReference type="InterPro" id="IPR039537">
    <property type="entry name" value="Retrotran_Ty1/copia-like"/>
</dbReference>
<gene>
    <name evidence="1" type="ORF">CR513_25214</name>
</gene>
<protein>
    <recommendedName>
        <fullName evidence="3">Integrase catalytic domain-containing protein</fullName>
    </recommendedName>
</protein>
<keyword evidence="2" id="KW-1185">Reference proteome</keyword>
<dbReference type="AlphaFoldDB" id="A0A371GQ37"/>
<feature type="non-terminal residue" evidence="1">
    <location>
        <position position="1"/>
    </location>
</feature>
<accession>A0A371GQ37</accession>
<dbReference type="SUPFAM" id="SSF53098">
    <property type="entry name" value="Ribonuclease H-like"/>
    <property type="match status" value="1"/>
</dbReference>
<dbReference type="InterPro" id="IPR012337">
    <property type="entry name" value="RNaseH-like_sf"/>
</dbReference>
<dbReference type="InterPro" id="IPR036397">
    <property type="entry name" value="RNaseH_sf"/>
</dbReference>
<dbReference type="PANTHER" id="PTHR42648">
    <property type="entry name" value="TRANSPOSASE, PUTATIVE-RELATED"/>
    <property type="match status" value="1"/>
</dbReference>
<dbReference type="PANTHER" id="PTHR42648:SF28">
    <property type="entry name" value="TRANSPOSON-ENCODED PROTEIN WITH RIBONUCLEASE H-LIKE AND RETROVIRUS ZINC FINGER-LIKE DOMAINS"/>
    <property type="match status" value="1"/>
</dbReference>
<dbReference type="EMBL" id="QJKJ01004824">
    <property type="protein sequence ID" value="RDX92624.1"/>
    <property type="molecule type" value="Genomic_DNA"/>
</dbReference>
<dbReference type="STRING" id="157652.A0A371GQ37"/>
<evidence type="ECO:0008006" key="3">
    <source>
        <dbReference type="Google" id="ProtNLM"/>
    </source>
</evidence>